<dbReference type="Gene3D" id="3.80.10.10">
    <property type="entry name" value="Ribonuclease Inhibitor"/>
    <property type="match status" value="1"/>
</dbReference>
<protein>
    <recommendedName>
        <fullName evidence="4">F-box domain-containing protein</fullName>
    </recommendedName>
</protein>
<sequence>MSLNASEQVSLSLPNEVARCIPFRTTITDFDRKTILQTIAEVEKELKGCTAEINKLKATMIALESRRTRLESAVTRYRTLLAPINRLPPEVLAETFKECCPWPGEYEELKPSEMPTQVALSMVCAHWREVAVSSAALWSYFCVSMSWSMPEAAFPRLLQMVQMFVSRSKQHPLSIYLSCTSERFCPEIVELLVQNSHRWYDVELELSAQNSRKPVFRKLLGQLPSLEKLNLFCSAAGSLSDEFMDVFSHAPSLRSLELNSSAVSERLLFPVHQIKAITFSQCWFRRMYPVLPLFHDADRVVFNELAVDGTGPPRSRTVLNARHLSVVMDEKEGIAPIFDICTVPRLESLEVINRDVARDWDVPWDVAPLRECILRSSCSLTSLRLEKLPIIDDQMISLLQITPCLETLHIVDAEPYMEDDDPDDPHNVTVTTNFLRRLSAHRRDWDTAISSSPADHVVPRLKHLTLEVHSEPLDQQALIDVVTSRWNPDRCR</sequence>
<evidence type="ECO:0000256" key="1">
    <source>
        <dbReference type="SAM" id="Coils"/>
    </source>
</evidence>
<name>A0ABR3AGD5_9AGAR</name>
<evidence type="ECO:0000313" key="3">
    <source>
        <dbReference type="Proteomes" id="UP001437256"/>
    </source>
</evidence>
<feature type="coiled-coil region" evidence="1">
    <location>
        <begin position="39"/>
        <end position="73"/>
    </location>
</feature>
<keyword evidence="3" id="KW-1185">Reference proteome</keyword>
<proteinExistence type="predicted"/>
<dbReference type="PANTHER" id="PTHR38926">
    <property type="entry name" value="F-BOX DOMAIN CONTAINING PROTEIN, EXPRESSED"/>
    <property type="match status" value="1"/>
</dbReference>
<dbReference type="SUPFAM" id="SSF52047">
    <property type="entry name" value="RNI-like"/>
    <property type="match status" value="1"/>
</dbReference>
<keyword evidence="1" id="KW-0175">Coiled coil</keyword>
<evidence type="ECO:0008006" key="4">
    <source>
        <dbReference type="Google" id="ProtNLM"/>
    </source>
</evidence>
<dbReference type="EMBL" id="JBBXMP010000001">
    <property type="protein sequence ID" value="KAL0072494.1"/>
    <property type="molecule type" value="Genomic_DNA"/>
</dbReference>
<accession>A0ABR3AGD5</accession>
<dbReference type="PANTHER" id="PTHR38926:SF5">
    <property type="entry name" value="F-BOX AND LEUCINE-RICH REPEAT PROTEIN 6"/>
    <property type="match status" value="1"/>
</dbReference>
<evidence type="ECO:0000313" key="2">
    <source>
        <dbReference type="EMBL" id="KAL0072494.1"/>
    </source>
</evidence>
<gene>
    <name evidence="2" type="ORF">AAF712_000257</name>
</gene>
<organism evidence="2 3">
    <name type="scientific">Marasmius tenuissimus</name>
    <dbReference type="NCBI Taxonomy" id="585030"/>
    <lineage>
        <taxon>Eukaryota</taxon>
        <taxon>Fungi</taxon>
        <taxon>Dikarya</taxon>
        <taxon>Basidiomycota</taxon>
        <taxon>Agaricomycotina</taxon>
        <taxon>Agaricomycetes</taxon>
        <taxon>Agaricomycetidae</taxon>
        <taxon>Agaricales</taxon>
        <taxon>Marasmiineae</taxon>
        <taxon>Marasmiaceae</taxon>
        <taxon>Marasmius</taxon>
    </lineage>
</organism>
<dbReference type="InterPro" id="IPR032675">
    <property type="entry name" value="LRR_dom_sf"/>
</dbReference>
<comment type="caution">
    <text evidence="2">The sequence shown here is derived from an EMBL/GenBank/DDBJ whole genome shotgun (WGS) entry which is preliminary data.</text>
</comment>
<reference evidence="2 3" key="1">
    <citation type="submission" date="2024-05" db="EMBL/GenBank/DDBJ databases">
        <title>A draft genome resource for the thread blight pathogen Marasmius tenuissimus strain MS-2.</title>
        <authorList>
            <person name="Yulfo-Soto G.E."/>
            <person name="Baruah I.K."/>
            <person name="Amoako-Attah I."/>
            <person name="Bukari Y."/>
            <person name="Meinhardt L.W."/>
            <person name="Bailey B.A."/>
            <person name="Cohen S.P."/>
        </authorList>
    </citation>
    <scope>NUCLEOTIDE SEQUENCE [LARGE SCALE GENOMIC DNA]</scope>
    <source>
        <strain evidence="2 3">MS-2</strain>
    </source>
</reference>
<dbReference type="Proteomes" id="UP001437256">
    <property type="component" value="Unassembled WGS sequence"/>
</dbReference>